<dbReference type="CDD" id="cd07984">
    <property type="entry name" value="LPLAT_LABLAT-like"/>
    <property type="match status" value="1"/>
</dbReference>
<reference evidence="7 8" key="1">
    <citation type="submission" date="2018-04" db="EMBL/GenBank/DDBJ databases">
        <title>Novel Campyloabacter and Helicobacter Species and Strains.</title>
        <authorList>
            <person name="Mannion A.J."/>
            <person name="Shen Z."/>
            <person name="Fox J.G."/>
        </authorList>
    </citation>
    <scope>NUCLEOTIDE SEQUENCE [LARGE SCALE GENOMIC DNA]</scope>
    <source>
        <strain evidence="7 8">ATCC 700242</strain>
    </source>
</reference>
<keyword evidence="3" id="KW-0997">Cell inner membrane</keyword>
<evidence type="ECO:0000313" key="7">
    <source>
        <dbReference type="EMBL" id="RDU69038.1"/>
    </source>
</evidence>
<dbReference type="GO" id="GO:0009247">
    <property type="term" value="P:glycolipid biosynthetic process"/>
    <property type="evidence" value="ECO:0007669"/>
    <property type="project" value="UniProtKB-ARBA"/>
</dbReference>
<organism evidence="7 8">
    <name type="scientific">Helicobacter cholecystus</name>
    <dbReference type="NCBI Taxonomy" id="45498"/>
    <lineage>
        <taxon>Bacteria</taxon>
        <taxon>Pseudomonadati</taxon>
        <taxon>Campylobacterota</taxon>
        <taxon>Epsilonproteobacteria</taxon>
        <taxon>Campylobacterales</taxon>
        <taxon>Helicobacteraceae</taxon>
        <taxon>Helicobacter</taxon>
    </lineage>
</organism>
<dbReference type="InterPro" id="IPR004960">
    <property type="entry name" value="LipA_acyltrans"/>
</dbReference>
<keyword evidence="8" id="KW-1185">Reference proteome</keyword>
<evidence type="ECO:0000256" key="5">
    <source>
        <dbReference type="ARBA" id="ARBA00023136"/>
    </source>
</evidence>
<dbReference type="OrthoDB" id="9803456at2"/>
<dbReference type="EMBL" id="NXLU01000004">
    <property type="protein sequence ID" value="RDU69038.1"/>
    <property type="molecule type" value="Genomic_DNA"/>
</dbReference>
<evidence type="ECO:0000256" key="1">
    <source>
        <dbReference type="ARBA" id="ARBA00004533"/>
    </source>
</evidence>
<dbReference type="Proteomes" id="UP000257067">
    <property type="component" value="Unassembled WGS sequence"/>
</dbReference>
<evidence type="ECO:0000256" key="4">
    <source>
        <dbReference type="ARBA" id="ARBA00022679"/>
    </source>
</evidence>
<dbReference type="RefSeq" id="WP_104724677.1">
    <property type="nucleotide sequence ID" value="NZ_FZNE01000004.1"/>
</dbReference>
<dbReference type="NCBIfam" id="NF006270">
    <property type="entry name" value="PRK08419.1"/>
    <property type="match status" value="1"/>
</dbReference>
<dbReference type="PANTHER" id="PTHR30606">
    <property type="entry name" value="LIPID A BIOSYNTHESIS LAUROYL ACYLTRANSFERASE"/>
    <property type="match status" value="1"/>
</dbReference>
<comment type="subcellular location">
    <subcellularLocation>
        <location evidence="1">Cell inner membrane</location>
    </subcellularLocation>
</comment>
<protein>
    <submittedName>
        <fullName evidence="7">Lipid A biosynthesis lauroyl acyltransferase</fullName>
    </submittedName>
</protein>
<dbReference type="GO" id="GO:0016746">
    <property type="term" value="F:acyltransferase activity"/>
    <property type="evidence" value="ECO:0007669"/>
    <property type="project" value="UniProtKB-KW"/>
</dbReference>
<dbReference type="AlphaFoldDB" id="A0A3D8IUU7"/>
<evidence type="ECO:0000256" key="2">
    <source>
        <dbReference type="ARBA" id="ARBA00022475"/>
    </source>
</evidence>
<keyword evidence="4 7" id="KW-0808">Transferase</keyword>
<keyword evidence="5" id="KW-0472">Membrane</keyword>
<keyword evidence="6 7" id="KW-0012">Acyltransferase</keyword>
<name>A0A3D8IUU7_9HELI</name>
<dbReference type="GO" id="GO:0005886">
    <property type="term" value="C:plasma membrane"/>
    <property type="evidence" value="ECO:0007669"/>
    <property type="project" value="UniProtKB-SubCell"/>
</dbReference>
<accession>A0A3D8IUU7</accession>
<evidence type="ECO:0000256" key="3">
    <source>
        <dbReference type="ARBA" id="ARBA00022519"/>
    </source>
</evidence>
<dbReference type="Pfam" id="PF03279">
    <property type="entry name" value="Lip_A_acyltrans"/>
    <property type="match status" value="1"/>
</dbReference>
<gene>
    <name evidence="7" type="ORF">CQA62_04165</name>
</gene>
<proteinExistence type="predicted"/>
<evidence type="ECO:0000313" key="8">
    <source>
        <dbReference type="Proteomes" id="UP000257067"/>
    </source>
</evidence>
<dbReference type="PANTHER" id="PTHR30606:SF9">
    <property type="entry name" value="LIPID A BIOSYNTHESIS LAUROYLTRANSFERASE"/>
    <property type="match status" value="1"/>
</dbReference>
<sequence length="304" mass="35757">MKKILGKVFVWGFCAFAYFLNLLPHRVFLFCVDLLCGILQLADRRRYKDAMSNLDFVYAQSKTLKEKQAIIKRCYRNFAFILLESARALYMKPQKLLERFEYENLEVLTNLVEHNKSAVLISAHFGYWEAIANSTPHFLPHYGTYSLGRLTQFQAINELIIRSRENYGVKLINKKGAFKQLLKIYSKPQQIAGILVDQNMSESEAVWVKFFGKDVTHTPVASILSRRFEIPILPVFVDFNEDYTRFIVRFIDPFYCANTHNMEEDLFQATQKQASITQEIIEQHPSSWLWFHKRFKAKYPEIYS</sequence>
<keyword evidence="2" id="KW-1003">Cell membrane</keyword>
<evidence type="ECO:0000256" key="6">
    <source>
        <dbReference type="ARBA" id="ARBA00023315"/>
    </source>
</evidence>
<comment type="caution">
    <text evidence="7">The sequence shown here is derived from an EMBL/GenBank/DDBJ whole genome shotgun (WGS) entry which is preliminary data.</text>
</comment>